<keyword evidence="3" id="KW-0548">Nucleotidyltransferase</keyword>
<dbReference type="GO" id="GO:0003676">
    <property type="term" value="F:nucleic acid binding"/>
    <property type="evidence" value="ECO:0007669"/>
    <property type="project" value="InterPro"/>
</dbReference>
<dbReference type="PROSITE" id="PS50994">
    <property type="entry name" value="INTEGRASE"/>
    <property type="match status" value="1"/>
</dbReference>
<dbReference type="PANTHER" id="PTHR34072:SF57">
    <property type="entry name" value="RNA-DIRECTED DNA POLYMERASE"/>
    <property type="match status" value="1"/>
</dbReference>
<dbReference type="InterPro" id="IPR001584">
    <property type="entry name" value="Integrase_cat-core"/>
</dbReference>
<sequence>MKAGRGPTRYPLLGVPSPKERNDYQKQLKSETQRLIAAHCSLIAKENLEDPIDIRVDIIHPEPVTIVAFLVAAVVRTQAQHGEAIRGILEHLQGVPIEEEMSALRFKMGMAEAENASPRAKIKTMEAIETVTYSQEKKAPCEEYSQEVLGFSVSSNLTPSTELIVSNSSPTLTPFGDSDFLLEETDAFLVIDDVLISPKIDESYYDSEGYILILKEFLHDDPSSPPLLPQELKVVKPTNEKSSIDEPPMVELKDLPPHVEYAFLESDDKLPAKFVVVDYDVDPRVPGHSQEAFLEDRKTLIDVHDEELTLEDKKTLIDVHDEELTLRVNDESVTFNVGHTSRYSYRYDDELVNRINVIDVTCKEYAQEFLGFSDSSKSGNPIPSSDPIIVTSSPSLTPSEGGNFVLEEIEACLTRDSIPPGIDDADFDPEGDILLHDMLLNDDLSSHLLPKELHFECMMAIFYDIIEETMEVFMDDFLVFWDSFSSCFSHLDKIIKRTKVDVIAKLPHPTSVKGVRSFLGHAGFYRRFIQDFSKIPQPMTHLLEKETSFIFPKECIEVFEILKKKLTEALISCPHWDLSFEIMCDASDFVLGAVPGQRAENLAADHLSRLENPHQGDLEKKEINETFPLKTLGMISIHVKSCDSCQRQGKISQKDEMPQNAIQVCEIFDVWGIDFMGPFPSSRGNNDRDTHFCNDQFANLMLKYGVTHRLSTAYHPQTSGQVEVLNRGLKRILERTVGENRASWSDKLDDALWAFPTAFKTRIGCTPYKLVYGKAFHLPIELKHKAYWALKHCNFYLKSAGDYQKVQMNELNELRDQAYKNSLIFKEKMKKIHDSKIKNHVFNIGD</sequence>
<dbReference type="PANTHER" id="PTHR34072">
    <property type="entry name" value="ENZYMATIC POLYPROTEIN-RELATED"/>
    <property type="match status" value="1"/>
</dbReference>
<dbReference type="SUPFAM" id="SSF56672">
    <property type="entry name" value="DNA/RNA polymerases"/>
    <property type="match status" value="1"/>
</dbReference>
<gene>
    <name evidence="3" type="ORF">Tci_047491</name>
</gene>
<evidence type="ECO:0000259" key="2">
    <source>
        <dbReference type="PROSITE" id="PS50994"/>
    </source>
</evidence>
<dbReference type="EMBL" id="BKCJ010007096">
    <property type="protein sequence ID" value="GEU75513.1"/>
    <property type="molecule type" value="Genomic_DNA"/>
</dbReference>
<dbReference type="InterPro" id="IPR043502">
    <property type="entry name" value="DNA/RNA_pol_sf"/>
</dbReference>
<evidence type="ECO:0000313" key="3">
    <source>
        <dbReference type="EMBL" id="GEU75513.1"/>
    </source>
</evidence>
<dbReference type="AlphaFoldDB" id="A0A6L2MNI0"/>
<dbReference type="Gene3D" id="3.30.70.270">
    <property type="match status" value="1"/>
</dbReference>
<name>A0A6L2MNI0_TANCI</name>
<dbReference type="InterPro" id="IPR012337">
    <property type="entry name" value="RNaseH-like_sf"/>
</dbReference>
<accession>A0A6L2MNI0</accession>
<dbReference type="Gene3D" id="3.30.420.10">
    <property type="entry name" value="Ribonuclease H-like superfamily/Ribonuclease H"/>
    <property type="match status" value="1"/>
</dbReference>
<dbReference type="SUPFAM" id="SSF53098">
    <property type="entry name" value="Ribonuclease H-like"/>
    <property type="match status" value="1"/>
</dbReference>
<protein>
    <submittedName>
        <fullName evidence="3">Reverse transcriptase domain-containing protein</fullName>
    </submittedName>
</protein>
<dbReference type="InterPro" id="IPR036397">
    <property type="entry name" value="RNaseH_sf"/>
</dbReference>
<dbReference type="GO" id="GO:0003964">
    <property type="term" value="F:RNA-directed DNA polymerase activity"/>
    <property type="evidence" value="ECO:0007669"/>
    <property type="project" value="UniProtKB-KW"/>
</dbReference>
<keyword evidence="3" id="KW-0695">RNA-directed DNA polymerase</keyword>
<feature type="domain" description="Integrase catalytic" evidence="2">
    <location>
        <begin position="687"/>
        <end position="775"/>
    </location>
</feature>
<proteinExistence type="predicted"/>
<keyword evidence="3" id="KW-0808">Transferase</keyword>
<dbReference type="GO" id="GO:0015074">
    <property type="term" value="P:DNA integration"/>
    <property type="evidence" value="ECO:0007669"/>
    <property type="project" value="InterPro"/>
</dbReference>
<feature type="region of interest" description="Disordered" evidence="1">
    <location>
        <begin position="1"/>
        <end position="23"/>
    </location>
</feature>
<dbReference type="FunFam" id="3.30.70.270:FF:000020">
    <property type="entry name" value="Transposon Tf2-6 polyprotein-like Protein"/>
    <property type="match status" value="1"/>
</dbReference>
<organism evidence="3">
    <name type="scientific">Tanacetum cinerariifolium</name>
    <name type="common">Dalmatian daisy</name>
    <name type="synonym">Chrysanthemum cinerariifolium</name>
    <dbReference type="NCBI Taxonomy" id="118510"/>
    <lineage>
        <taxon>Eukaryota</taxon>
        <taxon>Viridiplantae</taxon>
        <taxon>Streptophyta</taxon>
        <taxon>Embryophyta</taxon>
        <taxon>Tracheophyta</taxon>
        <taxon>Spermatophyta</taxon>
        <taxon>Magnoliopsida</taxon>
        <taxon>eudicotyledons</taxon>
        <taxon>Gunneridae</taxon>
        <taxon>Pentapetalae</taxon>
        <taxon>asterids</taxon>
        <taxon>campanulids</taxon>
        <taxon>Asterales</taxon>
        <taxon>Asteraceae</taxon>
        <taxon>Asteroideae</taxon>
        <taxon>Anthemideae</taxon>
        <taxon>Anthemidinae</taxon>
        <taxon>Tanacetum</taxon>
    </lineage>
</organism>
<evidence type="ECO:0000256" key="1">
    <source>
        <dbReference type="SAM" id="MobiDB-lite"/>
    </source>
</evidence>
<reference evidence="3" key="1">
    <citation type="journal article" date="2019" name="Sci. Rep.">
        <title>Draft genome of Tanacetum cinerariifolium, the natural source of mosquito coil.</title>
        <authorList>
            <person name="Yamashiro T."/>
            <person name="Shiraishi A."/>
            <person name="Satake H."/>
            <person name="Nakayama K."/>
        </authorList>
    </citation>
    <scope>NUCLEOTIDE SEQUENCE</scope>
</reference>
<comment type="caution">
    <text evidence="3">The sequence shown here is derived from an EMBL/GenBank/DDBJ whole genome shotgun (WGS) entry which is preliminary data.</text>
</comment>
<dbReference type="InterPro" id="IPR043128">
    <property type="entry name" value="Rev_trsase/Diguanyl_cyclase"/>
</dbReference>